<feature type="compositionally biased region" description="Polar residues" evidence="1">
    <location>
        <begin position="76"/>
        <end position="132"/>
    </location>
</feature>
<feature type="region of interest" description="Disordered" evidence="1">
    <location>
        <begin position="33"/>
        <end position="132"/>
    </location>
</feature>
<organism evidence="2 3">
    <name type="scientific">Neonectria magnoliae</name>
    <dbReference type="NCBI Taxonomy" id="2732573"/>
    <lineage>
        <taxon>Eukaryota</taxon>
        <taxon>Fungi</taxon>
        <taxon>Dikarya</taxon>
        <taxon>Ascomycota</taxon>
        <taxon>Pezizomycotina</taxon>
        <taxon>Sordariomycetes</taxon>
        <taxon>Hypocreomycetidae</taxon>
        <taxon>Hypocreales</taxon>
        <taxon>Nectriaceae</taxon>
        <taxon>Neonectria</taxon>
    </lineage>
</organism>
<accession>A0ABR1HI16</accession>
<evidence type="ECO:0000313" key="2">
    <source>
        <dbReference type="EMBL" id="KAK7420622.1"/>
    </source>
</evidence>
<keyword evidence="3" id="KW-1185">Reference proteome</keyword>
<name>A0ABR1HI16_9HYPO</name>
<comment type="caution">
    <text evidence="2">The sequence shown here is derived from an EMBL/GenBank/DDBJ whole genome shotgun (WGS) entry which is preliminary data.</text>
</comment>
<proteinExistence type="predicted"/>
<reference evidence="2 3" key="1">
    <citation type="journal article" date="2025" name="Microbiol. Resour. Announc.">
        <title>Draft genome sequences for Neonectria magnoliae and Neonectria punicea, canker pathogens of Liriodendron tulipifera and Acer saccharum in West Virginia.</title>
        <authorList>
            <person name="Petronek H.M."/>
            <person name="Kasson M.T."/>
            <person name="Metheny A.M."/>
            <person name="Stauder C.M."/>
            <person name="Lovett B."/>
            <person name="Lynch S.C."/>
            <person name="Garnas J.R."/>
            <person name="Kasson L.R."/>
            <person name="Stajich J.E."/>
        </authorList>
    </citation>
    <scope>NUCLEOTIDE SEQUENCE [LARGE SCALE GENOMIC DNA]</scope>
    <source>
        <strain evidence="2 3">NRRL 64651</strain>
    </source>
</reference>
<evidence type="ECO:0000313" key="3">
    <source>
        <dbReference type="Proteomes" id="UP001498421"/>
    </source>
</evidence>
<dbReference type="EMBL" id="JAZAVK010000132">
    <property type="protein sequence ID" value="KAK7420622.1"/>
    <property type="molecule type" value="Genomic_DNA"/>
</dbReference>
<dbReference type="Proteomes" id="UP001498421">
    <property type="component" value="Unassembled WGS sequence"/>
</dbReference>
<protein>
    <submittedName>
        <fullName evidence="2">Uncharacterized protein</fullName>
    </submittedName>
</protein>
<gene>
    <name evidence="2" type="ORF">QQZ08_010314</name>
</gene>
<sequence>MVEAPHCVLLGHLSCTALASEADACKLRSNAVSGRAGESSSNYRRHTRQSSNVVSMRAGGYPTLQSRNVVPGRAGESSNVNRRATRQNSNAISMRAGESNNANRHPTRQSSNANRHPTLQNRNANNVPSLGSNIILRRVPPYGHEQASSIERSHRAVLDKARAAMEPRPGIPDVEIEGQGSRWGDDVLIPRPGPEVNQRRSQQS</sequence>
<evidence type="ECO:0000256" key="1">
    <source>
        <dbReference type="SAM" id="MobiDB-lite"/>
    </source>
</evidence>
<feature type="region of interest" description="Disordered" evidence="1">
    <location>
        <begin position="160"/>
        <end position="204"/>
    </location>
</feature>